<evidence type="ECO:0000313" key="2">
    <source>
        <dbReference type="Proteomes" id="UP000250235"/>
    </source>
</evidence>
<evidence type="ECO:0000313" key="1">
    <source>
        <dbReference type="EMBL" id="KZV35423.1"/>
    </source>
</evidence>
<keyword evidence="2" id="KW-1185">Reference proteome</keyword>
<dbReference type="EMBL" id="KV004588">
    <property type="protein sequence ID" value="KZV35423.1"/>
    <property type="molecule type" value="Genomic_DNA"/>
</dbReference>
<gene>
    <name evidence="1" type="ORF">F511_35824</name>
</gene>
<dbReference type="Proteomes" id="UP000250235">
    <property type="component" value="Unassembled WGS sequence"/>
</dbReference>
<proteinExistence type="predicted"/>
<sequence>MNSSCAYYFSLLPAEMLIGAGPCSYVVSWIDGGEWLLYTLDFRYGRSGVRIRVEDEPHLFSIGHARLAPESPTTLPQVDDYRFV</sequence>
<organism evidence="1 2">
    <name type="scientific">Dorcoceras hygrometricum</name>
    <dbReference type="NCBI Taxonomy" id="472368"/>
    <lineage>
        <taxon>Eukaryota</taxon>
        <taxon>Viridiplantae</taxon>
        <taxon>Streptophyta</taxon>
        <taxon>Embryophyta</taxon>
        <taxon>Tracheophyta</taxon>
        <taxon>Spermatophyta</taxon>
        <taxon>Magnoliopsida</taxon>
        <taxon>eudicotyledons</taxon>
        <taxon>Gunneridae</taxon>
        <taxon>Pentapetalae</taxon>
        <taxon>asterids</taxon>
        <taxon>lamiids</taxon>
        <taxon>Lamiales</taxon>
        <taxon>Gesneriaceae</taxon>
        <taxon>Didymocarpoideae</taxon>
        <taxon>Trichosporeae</taxon>
        <taxon>Loxocarpinae</taxon>
        <taxon>Dorcoceras</taxon>
    </lineage>
</organism>
<protein>
    <submittedName>
        <fullName evidence="1">Uncharacterized protein</fullName>
    </submittedName>
</protein>
<name>A0A2Z7BLC1_9LAMI</name>
<reference evidence="1 2" key="1">
    <citation type="journal article" date="2015" name="Proc. Natl. Acad. Sci. U.S.A.">
        <title>The resurrection genome of Boea hygrometrica: A blueprint for survival of dehydration.</title>
        <authorList>
            <person name="Xiao L."/>
            <person name="Yang G."/>
            <person name="Zhang L."/>
            <person name="Yang X."/>
            <person name="Zhao S."/>
            <person name="Ji Z."/>
            <person name="Zhou Q."/>
            <person name="Hu M."/>
            <person name="Wang Y."/>
            <person name="Chen M."/>
            <person name="Xu Y."/>
            <person name="Jin H."/>
            <person name="Xiao X."/>
            <person name="Hu G."/>
            <person name="Bao F."/>
            <person name="Hu Y."/>
            <person name="Wan P."/>
            <person name="Li L."/>
            <person name="Deng X."/>
            <person name="Kuang T."/>
            <person name="Xiang C."/>
            <person name="Zhu J.K."/>
            <person name="Oliver M.J."/>
            <person name="He Y."/>
        </authorList>
    </citation>
    <scope>NUCLEOTIDE SEQUENCE [LARGE SCALE GENOMIC DNA]</scope>
    <source>
        <strain evidence="2">cv. XS01</strain>
    </source>
</reference>
<accession>A0A2Z7BLC1</accession>
<dbReference type="AlphaFoldDB" id="A0A2Z7BLC1"/>